<organism evidence="16 17">
    <name type="scientific">Cryptotermes secundus</name>
    <dbReference type="NCBI Taxonomy" id="105785"/>
    <lineage>
        <taxon>Eukaryota</taxon>
        <taxon>Metazoa</taxon>
        <taxon>Ecdysozoa</taxon>
        <taxon>Arthropoda</taxon>
        <taxon>Hexapoda</taxon>
        <taxon>Insecta</taxon>
        <taxon>Pterygota</taxon>
        <taxon>Neoptera</taxon>
        <taxon>Polyneoptera</taxon>
        <taxon>Dictyoptera</taxon>
        <taxon>Blattodea</taxon>
        <taxon>Blattoidea</taxon>
        <taxon>Termitoidae</taxon>
        <taxon>Kalotermitidae</taxon>
        <taxon>Cryptotermitinae</taxon>
        <taxon>Cryptotermes</taxon>
    </lineage>
</organism>
<dbReference type="InterPro" id="IPR011876">
    <property type="entry name" value="IsopentenylPP_isomerase_typ1"/>
</dbReference>
<comment type="caution">
    <text evidence="16">The sequence shown here is derived from an EMBL/GenBank/DDBJ whole genome shotgun (WGS) entry which is preliminary data.</text>
</comment>
<comment type="cofactor">
    <cofactor evidence="2">
        <name>Mg(2+)</name>
        <dbReference type="ChEBI" id="CHEBI:18420"/>
    </cofactor>
</comment>
<dbReference type="CDD" id="cd02885">
    <property type="entry name" value="NUDIX_IPP_Isomerase"/>
    <property type="match status" value="1"/>
</dbReference>
<dbReference type="GO" id="GO:0005737">
    <property type="term" value="C:cytoplasm"/>
    <property type="evidence" value="ECO:0007669"/>
    <property type="project" value="TreeGrafter"/>
</dbReference>
<keyword evidence="9" id="KW-0756">Sterol biosynthesis</keyword>
<evidence type="ECO:0000256" key="11">
    <source>
        <dbReference type="ARBA" id="ARBA00022955"/>
    </source>
</evidence>
<keyword evidence="13" id="KW-0414">Isoprene biosynthesis</keyword>
<dbReference type="GO" id="GO:0004452">
    <property type="term" value="F:isopentenyl-diphosphate delta-isomerase activity"/>
    <property type="evidence" value="ECO:0007669"/>
    <property type="project" value="UniProtKB-EC"/>
</dbReference>
<evidence type="ECO:0000256" key="14">
    <source>
        <dbReference type="ARBA" id="ARBA00023235"/>
    </source>
</evidence>
<dbReference type="PIRSF" id="PIRSF018427">
    <property type="entry name" value="Isopntndiph_ism"/>
    <property type="match status" value="1"/>
</dbReference>
<keyword evidence="9" id="KW-0153">Cholesterol metabolism</keyword>
<dbReference type="InterPro" id="IPR000086">
    <property type="entry name" value="NUDIX_hydrolase_dom"/>
</dbReference>
<dbReference type="AlphaFoldDB" id="A0A2J7PEJ4"/>
<dbReference type="OrthoDB" id="510307at2759"/>
<evidence type="ECO:0000256" key="2">
    <source>
        <dbReference type="ARBA" id="ARBA00001946"/>
    </source>
</evidence>
<keyword evidence="9" id="KW-0753">Steroid metabolism</keyword>
<dbReference type="GO" id="GO:0050992">
    <property type="term" value="P:dimethylallyl diphosphate biosynthetic process"/>
    <property type="evidence" value="ECO:0007669"/>
    <property type="project" value="UniProtKB-UniPathway"/>
</dbReference>
<keyword evidence="12" id="KW-0443">Lipid metabolism</keyword>
<comment type="pathway">
    <text evidence="4">Isoprenoid biosynthesis; dimethylallyl diphosphate biosynthesis; dimethylallyl diphosphate from isopentenyl diphosphate: step 1/1.</text>
</comment>
<evidence type="ECO:0000256" key="6">
    <source>
        <dbReference type="ARBA" id="ARBA00012057"/>
    </source>
</evidence>
<dbReference type="InterPro" id="IPR015797">
    <property type="entry name" value="NUDIX_hydrolase-like_dom_sf"/>
</dbReference>
<dbReference type="NCBIfam" id="TIGR02150">
    <property type="entry name" value="IPP_isom_1"/>
    <property type="match status" value="1"/>
</dbReference>
<feature type="domain" description="Nudix hydrolase" evidence="15">
    <location>
        <begin position="56"/>
        <end position="204"/>
    </location>
</feature>
<evidence type="ECO:0000256" key="3">
    <source>
        <dbReference type="ARBA" id="ARBA00003951"/>
    </source>
</evidence>
<evidence type="ECO:0000256" key="1">
    <source>
        <dbReference type="ARBA" id="ARBA00000374"/>
    </source>
</evidence>
<dbReference type="EMBL" id="NEVH01026094">
    <property type="protein sequence ID" value="PNF14763.1"/>
    <property type="molecule type" value="Genomic_DNA"/>
</dbReference>
<evidence type="ECO:0000256" key="12">
    <source>
        <dbReference type="ARBA" id="ARBA00023098"/>
    </source>
</evidence>
<evidence type="ECO:0000256" key="7">
    <source>
        <dbReference type="ARBA" id="ARBA00022516"/>
    </source>
</evidence>
<evidence type="ECO:0000256" key="4">
    <source>
        <dbReference type="ARBA" id="ARBA00004826"/>
    </source>
</evidence>
<keyword evidence="17" id="KW-1185">Reference proteome</keyword>
<dbReference type="GO" id="GO:0046872">
    <property type="term" value="F:metal ion binding"/>
    <property type="evidence" value="ECO:0007669"/>
    <property type="project" value="UniProtKB-KW"/>
</dbReference>
<evidence type="ECO:0000313" key="16">
    <source>
        <dbReference type="EMBL" id="PNF14763.1"/>
    </source>
</evidence>
<dbReference type="STRING" id="105785.A0A2J7PEJ4"/>
<dbReference type="FunCoup" id="A0A2J7PEJ4">
    <property type="interactions" value="1283"/>
</dbReference>
<gene>
    <name evidence="16" type="primary">IDI1</name>
    <name evidence="16" type="ORF">B7P43_G08343</name>
</gene>
<keyword evidence="11" id="KW-0752">Steroid biosynthesis</keyword>
<name>A0A2J7PEJ4_9NEOP</name>
<comment type="catalytic activity">
    <reaction evidence="1">
        <text>isopentenyl diphosphate = dimethylallyl diphosphate</text>
        <dbReference type="Rhea" id="RHEA:23284"/>
        <dbReference type="ChEBI" id="CHEBI:57623"/>
        <dbReference type="ChEBI" id="CHEBI:128769"/>
        <dbReference type="EC" id="5.3.3.2"/>
    </reaction>
</comment>
<evidence type="ECO:0000256" key="13">
    <source>
        <dbReference type="ARBA" id="ARBA00023229"/>
    </source>
</evidence>
<dbReference type="EC" id="5.3.3.2" evidence="6"/>
<dbReference type="PANTHER" id="PTHR10885">
    <property type="entry name" value="ISOPENTENYL-DIPHOSPHATE DELTA-ISOMERASE"/>
    <property type="match status" value="1"/>
</dbReference>
<evidence type="ECO:0000256" key="5">
    <source>
        <dbReference type="ARBA" id="ARBA00007579"/>
    </source>
</evidence>
<keyword evidence="8" id="KW-0479">Metal-binding</keyword>
<dbReference type="SUPFAM" id="SSF55811">
    <property type="entry name" value="Nudix"/>
    <property type="match status" value="1"/>
</dbReference>
<dbReference type="GO" id="GO:0006695">
    <property type="term" value="P:cholesterol biosynthetic process"/>
    <property type="evidence" value="ECO:0007669"/>
    <property type="project" value="UniProtKB-KW"/>
</dbReference>
<dbReference type="Pfam" id="PF00293">
    <property type="entry name" value="NUDIX"/>
    <property type="match status" value="1"/>
</dbReference>
<protein>
    <recommendedName>
        <fullName evidence="6">isopentenyl-diphosphate Delta-isomerase</fullName>
        <ecNumber evidence="6">5.3.3.2</ecNumber>
    </recommendedName>
</protein>
<keyword evidence="9" id="KW-1207">Sterol metabolism</keyword>
<evidence type="ECO:0000313" key="17">
    <source>
        <dbReference type="Proteomes" id="UP000235965"/>
    </source>
</evidence>
<evidence type="ECO:0000259" key="15">
    <source>
        <dbReference type="PROSITE" id="PS51462"/>
    </source>
</evidence>
<keyword evidence="14 16" id="KW-0413">Isomerase</keyword>
<proteinExistence type="inferred from homology"/>
<comment type="similarity">
    <text evidence="5">Belongs to the IPP isomerase type 1 family.</text>
</comment>
<dbReference type="Proteomes" id="UP000235965">
    <property type="component" value="Unassembled WGS sequence"/>
</dbReference>
<sequence length="233" mass="27060">MVAVGLVRRLLQRASPRNLQEAALAERCIVVNEHDKVIGDASKRDCHRVHPDGNIILHRAFSVFLFNSQNELLLQKRSPQKITFPSCITNTCCSHPLYEIVAEREETDILGVRRAAGRRLNYELGIPLEEAGPERFQYLTRIHYRDPGDGQWGEHEIDYILVLHGNVTLDPNPDEVAEVQYVAHDKLDNFLKSQSAPLTPWFRLITQHHLRLWWDNLHQLHKFQDHSTIHRFC</sequence>
<evidence type="ECO:0000256" key="10">
    <source>
        <dbReference type="ARBA" id="ARBA00022842"/>
    </source>
</evidence>
<keyword evidence="10" id="KW-0460">Magnesium</keyword>
<dbReference type="Gene3D" id="3.90.79.10">
    <property type="entry name" value="Nucleoside Triphosphate Pyrophosphohydrolase"/>
    <property type="match status" value="1"/>
</dbReference>
<comment type="function">
    <text evidence="3">Catalyzes the 1,3-allylic rearrangement of the homoallylic substrate isopentenyl (IPP) to its highly electrophilic allylic isomer, dimethylallyl diphosphate (DMAPP).</text>
</comment>
<dbReference type="PANTHER" id="PTHR10885:SF0">
    <property type="entry name" value="ISOPENTENYL-DIPHOSPHATE DELTA-ISOMERASE"/>
    <property type="match status" value="1"/>
</dbReference>
<keyword evidence="7" id="KW-0444">Lipid biosynthesis</keyword>
<dbReference type="GO" id="GO:0009240">
    <property type="term" value="P:isopentenyl diphosphate biosynthetic process"/>
    <property type="evidence" value="ECO:0007669"/>
    <property type="project" value="TreeGrafter"/>
</dbReference>
<keyword evidence="9" id="KW-0152">Cholesterol biosynthesis</keyword>
<reference evidence="16 17" key="1">
    <citation type="submission" date="2017-12" db="EMBL/GenBank/DDBJ databases">
        <title>Hemimetabolous genomes reveal molecular basis of termite eusociality.</title>
        <authorList>
            <person name="Harrison M.C."/>
            <person name="Jongepier E."/>
            <person name="Robertson H.M."/>
            <person name="Arning N."/>
            <person name="Bitard-Feildel T."/>
            <person name="Chao H."/>
            <person name="Childers C.P."/>
            <person name="Dinh H."/>
            <person name="Doddapaneni H."/>
            <person name="Dugan S."/>
            <person name="Gowin J."/>
            <person name="Greiner C."/>
            <person name="Han Y."/>
            <person name="Hu H."/>
            <person name="Hughes D.S.T."/>
            <person name="Huylmans A.-K."/>
            <person name="Kemena C."/>
            <person name="Kremer L.P.M."/>
            <person name="Lee S.L."/>
            <person name="Lopez-Ezquerra A."/>
            <person name="Mallet L."/>
            <person name="Monroy-Kuhn J.M."/>
            <person name="Moser A."/>
            <person name="Murali S.C."/>
            <person name="Muzny D.M."/>
            <person name="Otani S."/>
            <person name="Piulachs M.-D."/>
            <person name="Poelchau M."/>
            <person name="Qu J."/>
            <person name="Schaub F."/>
            <person name="Wada-Katsumata A."/>
            <person name="Worley K.C."/>
            <person name="Xie Q."/>
            <person name="Ylla G."/>
            <person name="Poulsen M."/>
            <person name="Gibbs R.A."/>
            <person name="Schal C."/>
            <person name="Richards S."/>
            <person name="Belles X."/>
            <person name="Korb J."/>
            <person name="Bornberg-Bauer E."/>
        </authorList>
    </citation>
    <scope>NUCLEOTIDE SEQUENCE [LARGE SCALE GENOMIC DNA]</scope>
    <source>
        <tissue evidence="16">Whole body</tissue>
    </source>
</reference>
<dbReference type="UniPathway" id="UPA00059">
    <property type="reaction ID" value="UER00104"/>
</dbReference>
<evidence type="ECO:0000256" key="8">
    <source>
        <dbReference type="ARBA" id="ARBA00022723"/>
    </source>
</evidence>
<dbReference type="PROSITE" id="PS51462">
    <property type="entry name" value="NUDIX"/>
    <property type="match status" value="1"/>
</dbReference>
<evidence type="ECO:0000256" key="9">
    <source>
        <dbReference type="ARBA" id="ARBA00022778"/>
    </source>
</evidence>
<dbReference type="InParanoid" id="A0A2J7PEJ4"/>
<accession>A0A2J7PEJ4</accession>
<dbReference type="FunFam" id="3.90.79.10:FF:000012">
    <property type="entry name" value="Isopentenyl-diphosphate Delta-isomerase 1"/>
    <property type="match status" value="1"/>
</dbReference>